<comment type="cofactor">
    <cofactor evidence="1">
        <name>FAD</name>
        <dbReference type="ChEBI" id="CHEBI:57692"/>
    </cofactor>
</comment>
<dbReference type="PROSITE" id="PS51384">
    <property type="entry name" value="FAD_FR"/>
    <property type="match status" value="1"/>
</dbReference>
<dbReference type="InterPro" id="IPR050415">
    <property type="entry name" value="MRET"/>
</dbReference>
<dbReference type="PRINTS" id="PR00410">
    <property type="entry name" value="PHEHYDRXLASE"/>
</dbReference>
<dbReference type="InterPro" id="IPR017938">
    <property type="entry name" value="Riboflavin_synthase-like_b-brl"/>
</dbReference>
<keyword evidence="2" id="KW-0408">Iron</keyword>
<dbReference type="Pfam" id="PF00970">
    <property type="entry name" value="FAD_binding_6"/>
    <property type="match status" value="1"/>
</dbReference>
<keyword evidence="6" id="KW-1185">Reference proteome</keyword>
<dbReference type="Proteomes" id="UP001158049">
    <property type="component" value="Unassembled WGS sequence"/>
</dbReference>
<dbReference type="PRINTS" id="PR00371">
    <property type="entry name" value="FPNCR"/>
</dbReference>
<dbReference type="InterPro" id="IPR039261">
    <property type="entry name" value="FNR_nucleotide-bd"/>
</dbReference>
<dbReference type="Gene3D" id="3.40.50.80">
    <property type="entry name" value="Nucleotide-binding domain of ferredoxin-NADP reductase (FNR) module"/>
    <property type="match status" value="1"/>
</dbReference>
<dbReference type="SUPFAM" id="SSF52343">
    <property type="entry name" value="Ferredoxin reductase-like, C-terminal NADP-linked domain"/>
    <property type="match status" value="1"/>
</dbReference>
<proteinExistence type="predicted"/>
<keyword evidence="2" id="KW-0411">Iron-sulfur</keyword>
<feature type="domain" description="FAD-binding FR-type" evidence="4">
    <location>
        <begin position="1"/>
        <end position="62"/>
    </location>
</feature>
<sequence>MNVHLEDGSVRSFSMASAPAGSQLDFHVRRVPGGNFTDRRLAQLRAGDRLDITLPLGAFHYRSADYRPLIMAATGTGLAPMRGILQSLMDDPDCPPVALYWGMRDEADLYLDEEIRSWGDRLYDFQYVPVLSRPGPGWTGRRGYVQQAVVQDFGSLEEHALYLCGSPAMIRDARQLFLAHGASAAHIYTDSFSFAHDLAGEPAAA</sequence>
<comment type="cofactor">
    <cofactor evidence="3">
        <name>[2Fe-2S] cluster</name>
        <dbReference type="ChEBI" id="CHEBI:190135"/>
    </cofactor>
</comment>
<dbReference type="PANTHER" id="PTHR47354:SF5">
    <property type="entry name" value="PROTEIN RFBI"/>
    <property type="match status" value="1"/>
</dbReference>
<comment type="caution">
    <text evidence="5">The sequence shown here is derived from an EMBL/GenBank/DDBJ whole genome shotgun (WGS) entry which is preliminary data.</text>
</comment>
<dbReference type="Pfam" id="PF00175">
    <property type="entry name" value="NAD_binding_1"/>
    <property type="match status" value="1"/>
</dbReference>
<dbReference type="PANTHER" id="PTHR47354">
    <property type="entry name" value="NADH OXIDOREDUCTASE HCR"/>
    <property type="match status" value="1"/>
</dbReference>
<protein>
    <submittedName>
        <fullName evidence="5">Oxidoreductase FAD-binding domain-containing protein</fullName>
    </submittedName>
</protein>
<dbReference type="CDD" id="cd06189">
    <property type="entry name" value="flavin_oxioreductase"/>
    <property type="match status" value="1"/>
</dbReference>
<name>A0ABY1QDL6_9BURK</name>
<dbReference type="InterPro" id="IPR017927">
    <property type="entry name" value="FAD-bd_FR_type"/>
</dbReference>
<evidence type="ECO:0000259" key="4">
    <source>
        <dbReference type="PROSITE" id="PS51384"/>
    </source>
</evidence>
<keyword evidence="2" id="KW-0479">Metal-binding</keyword>
<evidence type="ECO:0000256" key="2">
    <source>
        <dbReference type="ARBA" id="ARBA00022714"/>
    </source>
</evidence>
<dbReference type="InterPro" id="IPR001709">
    <property type="entry name" value="Flavoprot_Pyr_Nucl_cyt_Rdtase"/>
</dbReference>
<dbReference type="EMBL" id="FXUL01000010">
    <property type="protein sequence ID" value="SMP64599.1"/>
    <property type="molecule type" value="Genomic_DNA"/>
</dbReference>
<organism evidence="5 6">
    <name type="scientific">Noviherbaspirillum suwonense</name>
    <dbReference type="NCBI Taxonomy" id="1224511"/>
    <lineage>
        <taxon>Bacteria</taxon>
        <taxon>Pseudomonadati</taxon>
        <taxon>Pseudomonadota</taxon>
        <taxon>Betaproteobacteria</taxon>
        <taxon>Burkholderiales</taxon>
        <taxon>Oxalobacteraceae</taxon>
        <taxon>Noviherbaspirillum</taxon>
    </lineage>
</organism>
<dbReference type="Gene3D" id="2.40.30.10">
    <property type="entry name" value="Translation factors"/>
    <property type="match status" value="1"/>
</dbReference>
<reference evidence="5 6" key="1">
    <citation type="submission" date="2017-05" db="EMBL/GenBank/DDBJ databases">
        <authorList>
            <person name="Varghese N."/>
            <person name="Submissions S."/>
        </authorList>
    </citation>
    <scope>NUCLEOTIDE SEQUENCE [LARGE SCALE GENOMIC DNA]</scope>
    <source>
        <strain evidence="5 6">DSM 26001</strain>
    </source>
</reference>
<evidence type="ECO:0000256" key="1">
    <source>
        <dbReference type="ARBA" id="ARBA00001974"/>
    </source>
</evidence>
<accession>A0ABY1QDL6</accession>
<dbReference type="SUPFAM" id="SSF63380">
    <property type="entry name" value="Riboflavin synthase domain-like"/>
    <property type="match status" value="1"/>
</dbReference>
<evidence type="ECO:0000313" key="5">
    <source>
        <dbReference type="EMBL" id="SMP64599.1"/>
    </source>
</evidence>
<evidence type="ECO:0000256" key="3">
    <source>
        <dbReference type="ARBA" id="ARBA00034078"/>
    </source>
</evidence>
<gene>
    <name evidence="5" type="ORF">SAMN06295970_11043</name>
</gene>
<dbReference type="InterPro" id="IPR001433">
    <property type="entry name" value="OxRdtase_FAD/NAD-bd"/>
</dbReference>
<keyword evidence="2" id="KW-0001">2Fe-2S</keyword>
<evidence type="ECO:0000313" key="6">
    <source>
        <dbReference type="Proteomes" id="UP001158049"/>
    </source>
</evidence>
<dbReference type="InterPro" id="IPR008333">
    <property type="entry name" value="Cbr1-like_FAD-bd_dom"/>
</dbReference>